<gene>
    <name evidence="1" type="ORF">QG37_02398</name>
</gene>
<dbReference type="AlphaFoldDB" id="A0A0L0P1W8"/>
<protein>
    <submittedName>
        <fullName evidence="1">Uncharacterized protein</fullName>
    </submittedName>
</protein>
<evidence type="ECO:0000313" key="2">
    <source>
        <dbReference type="Proteomes" id="UP000037122"/>
    </source>
</evidence>
<sequence length="63" mass="7296">MVITSLWVRLLRRTDVTDNIMVVTLRGWDREEKPMKFGFLMGISIQKLDGQDQRSLGEGVCRV</sequence>
<evidence type="ECO:0000313" key="1">
    <source>
        <dbReference type="EMBL" id="KNE00372.1"/>
    </source>
</evidence>
<reference evidence="2" key="1">
    <citation type="journal article" date="2015" name="BMC Genomics">
        <title>Draft genome of a commonly misdiagnosed multidrug resistant pathogen Candida auris.</title>
        <authorList>
            <person name="Chatterjee S."/>
            <person name="Alampalli S.V."/>
            <person name="Nageshan R.K."/>
            <person name="Chettiar S.T."/>
            <person name="Joshi S."/>
            <person name="Tatu U.S."/>
        </authorList>
    </citation>
    <scope>NUCLEOTIDE SEQUENCE [LARGE SCALE GENOMIC DNA]</scope>
    <source>
        <strain evidence="2">6684</strain>
    </source>
</reference>
<dbReference type="Proteomes" id="UP000037122">
    <property type="component" value="Unassembled WGS sequence"/>
</dbReference>
<proteinExistence type="predicted"/>
<accession>A0A0L0P1W8</accession>
<name>A0A0L0P1W8_CANAR</name>
<dbReference type="VEuPathDB" id="FungiDB:QG37_02398"/>
<comment type="caution">
    <text evidence="1">The sequence shown here is derived from an EMBL/GenBank/DDBJ whole genome shotgun (WGS) entry which is preliminary data.</text>
</comment>
<dbReference type="EMBL" id="LGST01000018">
    <property type="protein sequence ID" value="KNE00372.1"/>
    <property type="molecule type" value="Genomic_DNA"/>
</dbReference>
<organism evidence="1 2">
    <name type="scientific">Candidozyma auris</name>
    <name type="common">Yeast</name>
    <name type="synonym">Candida auris</name>
    <dbReference type="NCBI Taxonomy" id="498019"/>
    <lineage>
        <taxon>Eukaryota</taxon>
        <taxon>Fungi</taxon>
        <taxon>Dikarya</taxon>
        <taxon>Ascomycota</taxon>
        <taxon>Saccharomycotina</taxon>
        <taxon>Pichiomycetes</taxon>
        <taxon>Metschnikowiaceae</taxon>
        <taxon>Candidozyma</taxon>
    </lineage>
</organism>